<evidence type="ECO:0000256" key="1">
    <source>
        <dbReference type="SAM" id="MobiDB-lite"/>
    </source>
</evidence>
<dbReference type="Gramene" id="Kaladp0040s0037.1.v1.1">
    <property type="protein sequence ID" value="Kaladp0040s0037.1.v1.1.CDS.1"/>
    <property type="gene ID" value="Kaladp0040s0037.v1.1"/>
</dbReference>
<dbReference type="AlphaFoldDB" id="A0A7N0TMS5"/>
<feature type="compositionally biased region" description="Pro residues" evidence="1">
    <location>
        <begin position="77"/>
        <end position="92"/>
    </location>
</feature>
<keyword evidence="3" id="KW-1185">Reference proteome</keyword>
<reference evidence="2" key="1">
    <citation type="submission" date="2021-01" db="UniProtKB">
        <authorList>
            <consortium name="EnsemblPlants"/>
        </authorList>
    </citation>
    <scope>IDENTIFICATION</scope>
</reference>
<evidence type="ECO:0000313" key="2">
    <source>
        <dbReference type="EnsemblPlants" id="Kaladp0040s0037.1.v1.1.CDS.1"/>
    </source>
</evidence>
<evidence type="ECO:0000313" key="3">
    <source>
        <dbReference type="Proteomes" id="UP000594263"/>
    </source>
</evidence>
<accession>A0A7N0TMS5</accession>
<dbReference type="Proteomes" id="UP000594263">
    <property type="component" value="Unplaced"/>
</dbReference>
<feature type="region of interest" description="Disordered" evidence="1">
    <location>
        <begin position="69"/>
        <end position="92"/>
    </location>
</feature>
<sequence length="92" mass="9718">MAAPSRMLLKSTSAALHLFAKSKPVLNRLPLRASAGLAIQSTFAKFTDQPPSSAAAVSPKQQVSHMIDFGEIQSDPQIPPTNPSPPQPSTPD</sequence>
<proteinExistence type="predicted"/>
<protein>
    <submittedName>
        <fullName evidence="2">Uncharacterized protein</fullName>
    </submittedName>
</protein>
<organism evidence="2 3">
    <name type="scientific">Kalanchoe fedtschenkoi</name>
    <name type="common">Lavender scallops</name>
    <name type="synonym">South American air plant</name>
    <dbReference type="NCBI Taxonomy" id="63787"/>
    <lineage>
        <taxon>Eukaryota</taxon>
        <taxon>Viridiplantae</taxon>
        <taxon>Streptophyta</taxon>
        <taxon>Embryophyta</taxon>
        <taxon>Tracheophyta</taxon>
        <taxon>Spermatophyta</taxon>
        <taxon>Magnoliopsida</taxon>
        <taxon>eudicotyledons</taxon>
        <taxon>Gunneridae</taxon>
        <taxon>Pentapetalae</taxon>
        <taxon>Saxifragales</taxon>
        <taxon>Crassulaceae</taxon>
        <taxon>Kalanchoe</taxon>
    </lineage>
</organism>
<name>A0A7N0TMS5_KALFE</name>
<dbReference type="EnsemblPlants" id="Kaladp0040s0037.1.v1.1">
    <property type="protein sequence ID" value="Kaladp0040s0037.1.v1.1.CDS.1"/>
    <property type="gene ID" value="Kaladp0040s0037.v1.1"/>
</dbReference>